<keyword evidence="6" id="KW-1185">Reference proteome</keyword>
<gene>
    <name evidence="3" type="ORF">KSV97_08185</name>
    <name evidence="4" type="ORF">KSW06_08050</name>
</gene>
<dbReference type="RefSeq" id="WP_217747950.1">
    <property type="nucleotide sequence ID" value="NZ_JAHOEB010000053.1"/>
</dbReference>
<sequence>MADERVLQVQQWLNKTYGNDSRYNKITEDGKTGWSTIYALRRALQIELGIQETSNSFGPTTYSLCPTIAQGSEGNLVYIVQGGLWCKGYNPGGFTGYYGNGTYNAVKQLKTDAGFPSASGNMQRDFMKALLDMSAFTCLAGGTEEIRTIQQRLNYDYYNYYQICPCDGLYNRDMNKMLIYALQKELGISKSSATGTWGTKTTSLCKAQSFGIGDTDNIIKLVRYATVCNGYYINVLSSTYDSSLDYVLEAFCDHLKLIKPNNRVNYTVIKSLLSSNGDTDRSALGCDTATKLTTAQIHTIKNAGYQYVGRYLTNTPGGTLDKCLTVSEIDNILNAGLKLFAIFQESGDAAGKFTRTSGKNDGEKAYVAAREYGFSTSSTIYFAVDFDPTDDIIQSNIIPYFKGILASNARKYRIGVYGTRNVCNKLHDNSDLKINKFFVSDASYGFSGNLGFNIPGDWCFDQFCTDITIGSGNGTVRIDKVGVSGKDIGISKVVLPGINKFYNYLTSIYDLAYNYCHNISESNSLVLQYFRKLGNYGGNWFGTSNSVAGEASNIQWNLVAGEIDNDFCDLVESTLESDIPKFKDPSTQCYYDFNHLAATLQSNIHVFIDTENEGLDTFIDLFSGWMGDLTTFAKDIETYVEKNKNIMYQEYANNNLFAPDTSFSMEDYIADIDGINLARSLLSNSSMKITDLFYNYFMNTEYGGTYSSERTQLWITRVYGNYSSFKNQSDYLNQNVEPVSTFRLLLNKTTVSDEAFTAAHTAFNNYVYSCLD</sequence>
<reference evidence="3 6" key="1">
    <citation type="submission" date="2021-06" db="EMBL/GenBank/DDBJ databases">
        <title>Collection of gut derived symbiotic bacterial strains cultured from healthy donors.</title>
        <authorList>
            <person name="Lin H."/>
            <person name="Littmann E."/>
            <person name="Pamer E.G."/>
        </authorList>
    </citation>
    <scope>NUCLEOTIDE SEQUENCE</scope>
    <source>
        <strain evidence="4 6">MSK.21.70</strain>
        <strain evidence="3">MSK.21.82</strain>
    </source>
</reference>
<dbReference type="Proteomes" id="UP001196408">
    <property type="component" value="Unassembled WGS sequence"/>
</dbReference>
<dbReference type="CDD" id="cd06418">
    <property type="entry name" value="GH25_BacA-like"/>
    <property type="match status" value="1"/>
</dbReference>
<feature type="domain" description="Rv2525c-like glycoside hydrolase-like" evidence="2">
    <location>
        <begin position="299"/>
        <end position="480"/>
    </location>
</feature>
<dbReference type="Pfam" id="PF08924">
    <property type="entry name" value="Rv2525c_GlyHyd-like"/>
    <property type="match status" value="1"/>
</dbReference>
<dbReference type="EMBL" id="JAHOEF010000054">
    <property type="protein sequence ID" value="MBV3383195.1"/>
    <property type="molecule type" value="Genomic_DNA"/>
</dbReference>
<dbReference type="InterPro" id="IPR015020">
    <property type="entry name" value="Rv2525c-like_Glyco_Hydro-like"/>
</dbReference>
<organism evidence="3 5">
    <name type="scientific">Catenibacterium mitsuokai</name>
    <dbReference type="NCBI Taxonomy" id="100886"/>
    <lineage>
        <taxon>Bacteria</taxon>
        <taxon>Bacillati</taxon>
        <taxon>Bacillota</taxon>
        <taxon>Erysipelotrichia</taxon>
        <taxon>Erysipelotrichales</taxon>
        <taxon>Coprobacillaceae</taxon>
        <taxon>Catenibacterium</taxon>
    </lineage>
</organism>
<protein>
    <submittedName>
        <fullName evidence="3">DUF1906 domain-containing protein</fullName>
    </submittedName>
</protein>
<dbReference type="InterPro" id="IPR002477">
    <property type="entry name" value="Peptidoglycan-bd-like"/>
</dbReference>
<accession>A0AAW4MSA1</accession>
<dbReference type="Proteomes" id="UP001197492">
    <property type="component" value="Unassembled WGS sequence"/>
</dbReference>
<evidence type="ECO:0000313" key="3">
    <source>
        <dbReference type="EMBL" id="MBV3383195.1"/>
    </source>
</evidence>
<dbReference type="AlphaFoldDB" id="A0AAW4MSA1"/>
<evidence type="ECO:0000259" key="2">
    <source>
        <dbReference type="Pfam" id="PF08924"/>
    </source>
</evidence>
<evidence type="ECO:0000313" key="4">
    <source>
        <dbReference type="EMBL" id="MBV3393204.1"/>
    </source>
</evidence>
<dbReference type="EMBL" id="JAHOEL010000052">
    <property type="protein sequence ID" value="MBV3393204.1"/>
    <property type="molecule type" value="Genomic_DNA"/>
</dbReference>
<dbReference type="Pfam" id="PF01471">
    <property type="entry name" value="PG_binding_1"/>
    <property type="match status" value="1"/>
</dbReference>
<evidence type="ECO:0000313" key="6">
    <source>
        <dbReference type="Proteomes" id="UP001197492"/>
    </source>
</evidence>
<evidence type="ECO:0000259" key="1">
    <source>
        <dbReference type="Pfam" id="PF01471"/>
    </source>
</evidence>
<feature type="domain" description="Peptidoglycan binding-like" evidence="1">
    <location>
        <begin position="74"/>
        <end position="130"/>
    </location>
</feature>
<comment type="caution">
    <text evidence="3">The sequence shown here is derived from an EMBL/GenBank/DDBJ whole genome shotgun (WGS) entry which is preliminary data.</text>
</comment>
<name>A0AAW4MSA1_9FIRM</name>
<proteinExistence type="predicted"/>
<evidence type="ECO:0000313" key="5">
    <source>
        <dbReference type="Proteomes" id="UP001196408"/>
    </source>
</evidence>